<feature type="compositionally biased region" description="Polar residues" evidence="1">
    <location>
        <begin position="369"/>
        <end position="379"/>
    </location>
</feature>
<feature type="region of interest" description="Disordered" evidence="1">
    <location>
        <begin position="346"/>
        <end position="428"/>
    </location>
</feature>
<dbReference type="EMBL" id="JAWJWF010000002">
    <property type="protein sequence ID" value="KAK6637542.1"/>
    <property type="molecule type" value="Genomic_DNA"/>
</dbReference>
<feature type="compositionally biased region" description="Low complexity" evidence="1">
    <location>
        <begin position="144"/>
        <end position="161"/>
    </location>
</feature>
<proteinExistence type="predicted"/>
<evidence type="ECO:0000313" key="3">
    <source>
        <dbReference type="Proteomes" id="UP001359485"/>
    </source>
</evidence>
<accession>A0ABR1B7J1</accession>
<reference evidence="2 3" key="1">
    <citation type="submission" date="2023-09" db="EMBL/GenBank/DDBJ databases">
        <title>Genomes of two closely related lineages of the louse Polyplax serrata with different host specificities.</title>
        <authorList>
            <person name="Martinu J."/>
            <person name="Tarabai H."/>
            <person name="Stefka J."/>
            <person name="Hypsa V."/>
        </authorList>
    </citation>
    <scope>NUCLEOTIDE SEQUENCE [LARGE SCALE GENOMIC DNA]</scope>
    <source>
        <strain evidence="2">98ZLc_SE</strain>
    </source>
</reference>
<feature type="compositionally biased region" description="Gly residues" evidence="1">
    <location>
        <begin position="497"/>
        <end position="518"/>
    </location>
</feature>
<name>A0ABR1B7J1_POLSC</name>
<feature type="compositionally biased region" description="Basic and acidic residues" evidence="1">
    <location>
        <begin position="28"/>
        <end position="51"/>
    </location>
</feature>
<feature type="compositionally biased region" description="Basic and acidic residues" evidence="1">
    <location>
        <begin position="558"/>
        <end position="573"/>
    </location>
</feature>
<feature type="region of interest" description="Disordered" evidence="1">
    <location>
        <begin position="457"/>
        <end position="582"/>
    </location>
</feature>
<feature type="compositionally biased region" description="Gly residues" evidence="1">
    <location>
        <begin position="69"/>
        <end position="88"/>
    </location>
</feature>
<feature type="region of interest" description="Disordered" evidence="1">
    <location>
        <begin position="134"/>
        <end position="166"/>
    </location>
</feature>
<feature type="compositionally biased region" description="Low complexity" evidence="1">
    <location>
        <begin position="458"/>
        <end position="475"/>
    </location>
</feature>
<gene>
    <name evidence="2" type="ORF">RUM44_007964</name>
</gene>
<feature type="compositionally biased region" description="Low complexity" evidence="1">
    <location>
        <begin position="538"/>
        <end position="557"/>
    </location>
</feature>
<feature type="compositionally biased region" description="Polar residues" evidence="1">
    <location>
        <begin position="399"/>
        <end position="408"/>
    </location>
</feature>
<evidence type="ECO:0000256" key="1">
    <source>
        <dbReference type="SAM" id="MobiDB-lite"/>
    </source>
</evidence>
<feature type="compositionally biased region" description="Low complexity" evidence="1">
    <location>
        <begin position="380"/>
        <end position="398"/>
    </location>
</feature>
<sequence length="582" mass="61963">MTGIKVSKKRCVAGSYPCHTTYRGNRAISDEPFKVNSPEKEQQKFLKRSADDLDGSGDYGDSGPKLQCGGTGAGGGNGGGGPGGGQPGPGQTRPKEGLTKFSVEIVQQLEFTTSAANSQPQQISTNVTVKALTNASVKSDMGGTSSPKSTPETPSNPTSSTQAQRTSNCVDIGNLVECKQEPDSDFVDLEQCAAALEKDAQNNGASFPGFSEFIGDEGGDEIITSDAFKDLISEISDFHPEFMKDFDFDEHKPNINVLAGNGNEGQNGGHNVVTSITTTNQMKVESDSKEGIQIHQQHMIDVGKSSQSNVQYGGGQFDPNGMTKSRMPPYSALEFGKAELSPAAQTLKQMAEQHQHKTQLGMGFPGSRNPRSPYSDYQFSSNSDYINSPSSTNTSPSSGQFINKNIPPSSQNFNNQNQSTNTGNGQSLPDVKQEVMFSATQTQNFQTGSSNIEIQKRMQAMHQQQISSQAQSGQGPKTPNNPTMMGNYKQQYSPYGSPGGHGSPGYMPRGGQGSGGPFVPGSAPSRPPSVPGGSTTLQMSQAQQMQVNQQNSGQQIQDVKRDWVGSRCGREGNGKSPFFGSH</sequence>
<comment type="caution">
    <text evidence="2">The sequence shown here is derived from an EMBL/GenBank/DDBJ whole genome shotgun (WGS) entry which is preliminary data.</text>
</comment>
<organism evidence="2 3">
    <name type="scientific">Polyplax serrata</name>
    <name type="common">Common mouse louse</name>
    <dbReference type="NCBI Taxonomy" id="468196"/>
    <lineage>
        <taxon>Eukaryota</taxon>
        <taxon>Metazoa</taxon>
        <taxon>Ecdysozoa</taxon>
        <taxon>Arthropoda</taxon>
        <taxon>Hexapoda</taxon>
        <taxon>Insecta</taxon>
        <taxon>Pterygota</taxon>
        <taxon>Neoptera</taxon>
        <taxon>Paraneoptera</taxon>
        <taxon>Psocodea</taxon>
        <taxon>Troctomorpha</taxon>
        <taxon>Phthiraptera</taxon>
        <taxon>Anoplura</taxon>
        <taxon>Polyplacidae</taxon>
        <taxon>Polyplax</taxon>
    </lineage>
</organism>
<evidence type="ECO:0000313" key="2">
    <source>
        <dbReference type="EMBL" id="KAK6637542.1"/>
    </source>
</evidence>
<feature type="compositionally biased region" description="Polar residues" evidence="1">
    <location>
        <begin position="477"/>
        <end position="491"/>
    </location>
</feature>
<feature type="region of interest" description="Disordered" evidence="1">
    <location>
        <begin position="22"/>
        <end position="101"/>
    </location>
</feature>
<keyword evidence="3" id="KW-1185">Reference proteome</keyword>
<evidence type="ECO:0008006" key="4">
    <source>
        <dbReference type="Google" id="ProtNLM"/>
    </source>
</evidence>
<protein>
    <recommendedName>
        <fullName evidence="4">Neurogenic protein mastermind</fullName>
    </recommendedName>
</protein>
<dbReference type="Proteomes" id="UP001359485">
    <property type="component" value="Unassembled WGS sequence"/>
</dbReference>
<feature type="compositionally biased region" description="Low complexity" evidence="1">
    <location>
        <begin position="409"/>
        <end position="427"/>
    </location>
</feature>